<keyword evidence="2" id="KW-1185">Reference proteome</keyword>
<reference evidence="1" key="1">
    <citation type="journal article" date="2020" name="Stud. Mycol.">
        <title>101 Dothideomycetes genomes: a test case for predicting lifestyles and emergence of pathogens.</title>
        <authorList>
            <person name="Haridas S."/>
            <person name="Albert R."/>
            <person name="Binder M."/>
            <person name="Bloem J."/>
            <person name="Labutti K."/>
            <person name="Salamov A."/>
            <person name="Andreopoulos B."/>
            <person name="Baker S."/>
            <person name="Barry K."/>
            <person name="Bills G."/>
            <person name="Bluhm B."/>
            <person name="Cannon C."/>
            <person name="Castanera R."/>
            <person name="Culley D."/>
            <person name="Daum C."/>
            <person name="Ezra D."/>
            <person name="Gonzalez J."/>
            <person name="Henrissat B."/>
            <person name="Kuo A."/>
            <person name="Liang C."/>
            <person name="Lipzen A."/>
            <person name="Lutzoni F."/>
            <person name="Magnuson J."/>
            <person name="Mondo S."/>
            <person name="Nolan M."/>
            <person name="Ohm R."/>
            <person name="Pangilinan J."/>
            <person name="Park H.-J."/>
            <person name="Ramirez L."/>
            <person name="Alfaro M."/>
            <person name="Sun H."/>
            <person name="Tritt A."/>
            <person name="Yoshinaga Y."/>
            <person name="Zwiers L.-H."/>
            <person name="Turgeon B."/>
            <person name="Goodwin S."/>
            <person name="Spatafora J."/>
            <person name="Crous P."/>
            <person name="Grigoriev I."/>
        </authorList>
    </citation>
    <scope>NUCLEOTIDE SEQUENCE</scope>
    <source>
        <strain evidence="1">CBS 119925</strain>
    </source>
</reference>
<dbReference type="Proteomes" id="UP000799440">
    <property type="component" value="Unassembled WGS sequence"/>
</dbReference>
<name>A0A6A6UXB6_9PLEO</name>
<accession>A0A6A6UXB6</accession>
<evidence type="ECO:0000313" key="1">
    <source>
        <dbReference type="EMBL" id="KAF2741731.1"/>
    </source>
</evidence>
<dbReference type="AlphaFoldDB" id="A0A6A6UXB6"/>
<sequence length="57" mass="6164">MTCRNAEEEITLQGCSEFQSCGARAGFCDAKARICDAYDTKAGFCNAKKTLQGPCHI</sequence>
<proteinExistence type="predicted"/>
<organism evidence="1 2">
    <name type="scientific">Sporormia fimetaria CBS 119925</name>
    <dbReference type="NCBI Taxonomy" id="1340428"/>
    <lineage>
        <taxon>Eukaryota</taxon>
        <taxon>Fungi</taxon>
        <taxon>Dikarya</taxon>
        <taxon>Ascomycota</taxon>
        <taxon>Pezizomycotina</taxon>
        <taxon>Dothideomycetes</taxon>
        <taxon>Pleosporomycetidae</taxon>
        <taxon>Pleosporales</taxon>
        <taxon>Sporormiaceae</taxon>
        <taxon>Sporormia</taxon>
    </lineage>
</organism>
<protein>
    <submittedName>
        <fullName evidence="1">Uncharacterized protein</fullName>
    </submittedName>
</protein>
<gene>
    <name evidence="1" type="ORF">M011DRAFT_472831</name>
</gene>
<evidence type="ECO:0000313" key="2">
    <source>
        <dbReference type="Proteomes" id="UP000799440"/>
    </source>
</evidence>
<dbReference type="EMBL" id="MU006627">
    <property type="protein sequence ID" value="KAF2741731.1"/>
    <property type="molecule type" value="Genomic_DNA"/>
</dbReference>